<comment type="subcellular location">
    <subcellularLocation>
        <location evidence="2">Mitochondrion</location>
    </subcellularLocation>
</comment>
<evidence type="ECO:0000256" key="37">
    <source>
        <dbReference type="ARBA" id="ARBA00049480"/>
    </source>
</evidence>
<evidence type="ECO:0000256" key="19">
    <source>
        <dbReference type="ARBA" id="ARBA00043679"/>
    </source>
</evidence>
<comment type="cofactor">
    <cofactor evidence="1">
        <name>pyridoxal 5'-phosphate</name>
        <dbReference type="ChEBI" id="CHEBI:597326"/>
    </cofactor>
</comment>
<dbReference type="InterPro" id="IPR015424">
    <property type="entry name" value="PyrdxlP-dep_Trfase"/>
</dbReference>
<keyword evidence="6" id="KW-0032">Aminotransferase</keyword>
<evidence type="ECO:0000256" key="22">
    <source>
        <dbReference type="ARBA" id="ARBA00043751"/>
    </source>
</evidence>
<evidence type="ECO:0000256" key="15">
    <source>
        <dbReference type="ARBA" id="ARBA00041845"/>
    </source>
</evidence>
<evidence type="ECO:0000256" key="20">
    <source>
        <dbReference type="ARBA" id="ARBA00043726"/>
    </source>
</evidence>
<evidence type="ECO:0000256" key="11">
    <source>
        <dbReference type="ARBA" id="ARBA00033660"/>
    </source>
</evidence>
<dbReference type="Pfam" id="PF00202">
    <property type="entry name" value="Aminotran_3"/>
    <property type="match status" value="1"/>
</dbReference>
<comment type="function">
    <text evidence="38">Multifunctional aminotransferase with a broad substrate specificity. Catalyzes the conversion of glyoxylate to glycine using alanine as the amino donor. Catalyzes metabolism of not L- but the D-isomer of D-beta-aminoisobutyric acid to generate 2-methyl-3-oxopropanoate and alanine. Catalyzes the transfer of the amino group from beta-alanine to pyruvate to yield L-alanine and 3-oxopropanoate. Can metabolize NG-monomethyl-L-arginine (NMMA), asymmetric NG,NG-dimethyl-L-arginine (ADMA) and symmetric NG,N'G-dimethyl-L-arginine (SDMA). ADMA is a potent inhibitor of nitric-oxide (NO) synthase, and this activity provides mechanism through which the kidney regulates blood pressure.</text>
</comment>
<evidence type="ECO:0000256" key="32">
    <source>
        <dbReference type="ARBA" id="ARBA00048264"/>
    </source>
</evidence>
<evidence type="ECO:0000256" key="33">
    <source>
        <dbReference type="ARBA" id="ARBA00048500"/>
    </source>
</evidence>
<comment type="catalytic activity">
    <reaction evidence="22">
        <text>2-oxobutanoate + L-alanine = (2S)-2-aminobutanoate + pyruvate</text>
        <dbReference type="Rhea" id="RHEA:77355"/>
        <dbReference type="ChEBI" id="CHEBI:15361"/>
        <dbReference type="ChEBI" id="CHEBI:16763"/>
        <dbReference type="ChEBI" id="CHEBI:57972"/>
        <dbReference type="ChEBI" id="CHEBI:74359"/>
        <dbReference type="EC" id="2.6.1.44"/>
    </reaction>
</comment>
<evidence type="ECO:0000256" key="12">
    <source>
        <dbReference type="ARBA" id="ARBA00039130"/>
    </source>
</evidence>
<evidence type="ECO:0000256" key="10">
    <source>
        <dbReference type="ARBA" id="ARBA00023128"/>
    </source>
</evidence>
<dbReference type="GO" id="GO:0008453">
    <property type="term" value="F:alanine-glyoxylate transaminase activity"/>
    <property type="evidence" value="ECO:0007669"/>
    <property type="project" value="UniProtKB-EC"/>
</dbReference>
<evidence type="ECO:0000256" key="1">
    <source>
        <dbReference type="ARBA" id="ARBA00001933"/>
    </source>
</evidence>
<organism evidence="40 41">
    <name type="scientific">Elysia chlorotica</name>
    <name type="common">Eastern emerald elysia</name>
    <name type="synonym">Sea slug</name>
    <dbReference type="NCBI Taxonomy" id="188477"/>
    <lineage>
        <taxon>Eukaryota</taxon>
        <taxon>Metazoa</taxon>
        <taxon>Spiralia</taxon>
        <taxon>Lophotrochozoa</taxon>
        <taxon>Mollusca</taxon>
        <taxon>Gastropoda</taxon>
        <taxon>Heterobranchia</taxon>
        <taxon>Euthyneura</taxon>
        <taxon>Panpulmonata</taxon>
        <taxon>Sacoglossa</taxon>
        <taxon>Placobranchoidea</taxon>
        <taxon>Plakobranchidae</taxon>
        <taxon>Elysia</taxon>
    </lineage>
</organism>
<evidence type="ECO:0000256" key="5">
    <source>
        <dbReference type="ARBA" id="ARBA00013049"/>
    </source>
</evidence>
<comment type="catalytic activity">
    <reaction evidence="35">
        <text>N(omega)-methyl-L-arginine + glyoxylate = 5-(3-methylguanidino)-2-oxopentanoate + glycine</text>
        <dbReference type="Rhea" id="RHEA:77323"/>
        <dbReference type="ChEBI" id="CHEBI:36655"/>
        <dbReference type="ChEBI" id="CHEBI:57305"/>
        <dbReference type="ChEBI" id="CHEBI:114953"/>
        <dbReference type="ChEBI" id="CHEBI:197314"/>
    </reaction>
</comment>
<dbReference type="EC" id="2.6.1.44" evidence="5"/>
<evidence type="ECO:0000256" key="29">
    <source>
        <dbReference type="ARBA" id="ARBA00044257"/>
    </source>
</evidence>
<dbReference type="SUPFAM" id="SSF53383">
    <property type="entry name" value="PLP-dependent transferases"/>
    <property type="match status" value="1"/>
</dbReference>
<comment type="catalytic activity">
    <reaction evidence="23">
        <text>N(omega)-methyl-L-arginine + pyruvate = 5-(3-methylguanidino)-2-oxopentanoate + L-alanine</text>
        <dbReference type="Rhea" id="RHEA:77319"/>
        <dbReference type="ChEBI" id="CHEBI:15361"/>
        <dbReference type="ChEBI" id="CHEBI:57972"/>
        <dbReference type="ChEBI" id="CHEBI:114953"/>
        <dbReference type="ChEBI" id="CHEBI:197314"/>
    </reaction>
</comment>
<evidence type="ECO:0000256" key="16">
    <source>
        <dbReference type="ARBA" id="ARBA00042611"/>
    </source>
</evidence>
<dbReference type="InterPro" id="IPR015422">
    <property type="entry name" value="PyrdxlP-dep_Trfase_small"/>
</dbReference>
<comment type="catalytic activity">
    <reaction evidence="36">
        <text>oxaloacetate + L-alanine = L-aspartate + pyruvate</text>
        <dbReference type="Rhea" id="RHEA:77347"/>
        <dbReference type="ChEBI" id="CHEBI:15361"/>
        <dbReference type="ChEBI" id="CHEBI:16452"/>
        <dbReference type="ChEBI" id="CHEBI:29991"/>
        <dbReference type="ChEBI" id="CHEBI:57972"/>
    </reaction>
</comment>
<dbReference type="GO" id="GO:0019481">
    <property type="term" value="P:L-alanine catabolic process, by transamination"/>
    <property type="evidence" value="ECO:0007669"/>
    <property type="project" value="TreeGrafter"/>
</dbReference>
<dbReference type="GO" id="GO:0016223">
    <property type="term" value="F:beta-alanine:pyruvate transaminase activity"/>
    <property type="evidence" value="ECO:0007669"/>
    <property type="project" value="UniProtKB-EC"/>
</dbReference>
<evidence type="ECO:0000256" key="31">
    <source>
        <dbReference type="ARBA" id="ARBA00047892"/>
    </source>
</evidence>
<dbReference type="EMBL" id="RQTK01000158">
    <property type="protein sequence ID" value="RUS85850.1"/>
    <property type="molecule type" value="Genomic_DNA"/>
</dbReference>
<dbReference type="InterPro" id="IPR005814">
    <property type="entry name" value="Aminotrans_3"/>
</dbReference>
<evidence type="ECO:0000256" key="25">
    <source>
        <dbReference type="ARBA" id="ARBA00043798"/>
    </source>
</evidence>
<dbReference type="EC" id="2.6.1.40" evidence="12"/>
<comment type="catalytic activity">
    <reaction evidence="31">
        <text>N(omega),N(omega)-dimethyl-L-arginine + glyoxylate = 5-(3,3-dimethylguanidino)-2-oxopentanoate + glycine</text>
        <dbReference type="Rhea" id="RHEA:77311"/>
        <dbReference type="ChEBI" id="CHEBI:36655"/>
        <dbReference type="ChEBI" id="CHEBI:57305"/>
        <dbReference type="ChEBI" id="CHEBI:58326"/>
        <dbReference type="ChEBI" id="CHEBI:197301"/>
    </reaction>
</comment>
<evidence type="ECO:0000256" key="24">
    <source>
        <dbReference type="ARBA" id="ARBA00043777"/>
    </source>
</evidence>
<comment type="catalytic activity">
    <reaction evidence="37">
        <text>N(omega),N('omega)-dimethyl-L-arginine + glyoxylate = 5-(3,3'-dimethylguanidino)-2-oxopentanoate + glycine</text>
        <dbReference type="Rhea" id="RHEA:77315"/>
        <dbReference type="ChEBI" id="CHEBI:36655"/>
        <dbReference type="ChEBI" id="CHEBI:57305"/>
        <dbReference type="ChEBI" id="CHEBI:197308"/>
        <dbReference type="ChEBI" id="CHEBI:197310"/>
    </reaction>
</comment>
<dbReference type="GO" id="GO:0047305">
    <property type="term" value="F:(R)-3-amino-2-methylpropionate-pyruvate transaminase activity"/>
    <property type="evidence" value="ECO:0007669"/>
    <property type="project" value="UniProtKB-EC"/>
</dbReference>
<keyword evidence="7" id="KW-0808">Transferase</keyword>
<comment type="catalytic activity">
    <reaction evidence="21">
        <text>N(omega),N(omega)-dimethyl-L-arginine + oxaloacetate = 5-(3,3-dimethylguanidino)-2-oxopentanoate + L-aspartate</text>
        <dbReference type="Rhea" id="RHEA:77343"/>
        <dbReference type="ChEBI" id="CHEBI:16452"/>
        <dbReference type="ChEBI" id="CHEBI:29991"/>
        <dbReference type="ChEBI" id="CHEBI:58326"/>
        <dbReference type="ChEBI" id="CHEBI:197301"/>
    </reaction>
</comment>
<evidence type="ECO:0000256" key="3">
    <source>
        <dbReference type="ARBA" id="ARBA00008954"/>
    </source>
</evidence>
<dbReference type="PANTHER" id="PTHR45688">
    <property type="match status" value="1"/>
</dbReference>
<evidence type="ECO:0000256" key="34">
    <source>
        <dbReference type="ARBA" id="ARBA00048560"/>
    </source>
</evidence>
<comment type="catalytic activity">
    <reaction evidence="26">
        <text>3-oxopropanoate + L-alanine = beta-alanine + pyruvate</text>
        <dbReference type="Rhea" id="RHEA:14077"/>
        <dbReference type="ChEBI" id="CHEBI:15361"/>
        <dbReference type="ChEBI" id="CHEBI:33190"/>
        <dbReference type="ChEBI" id="CHEBI:57966"/>
        <dbReference type="ChEBI" id="CHEBI:57972"/>
        <dbReference type="EC" id="2.6.1.18"/>
    </reaction>
    <physiologicalReaction direction="right-to-left" evidence="26">
        <dbReference type="Rhea" id="RHEA:14079"/>
    </physiologicalReaction>
</comment>
<dbReference type="FunFam" id="3.40.640.10:FF:000055">
    <property type="entry name" value="Alanine--glyoxylate aminotransferase 2, mitochondrial"/>
    <property type="match status" value="1"/>
</dbReference>
<dbReference type="GO" id="GO:0005739">
    <property type="term" value="C:mitochondrion"/>
    <property type="evidence" value="ECO:0007669"/>
    <property type="project" value="UniProtKB-SubCell"/>
</dbReference>
<evidence type="ECO:0000256" key="4">
    <source>
        <dbReference type="ARBA" id="ARBA00011881"/>
    </source>
</evidence>
<evidence type="ECO:0000256" key="35">
    <source>
        <dbReference type="ARBA" id="ARBA00048760"/>
    </source>
</evidence>
<evidence type="ECO:0000256" key="9">
    <source>
        <dbReference type="ARBA" id="ARBA00022946"/>
    </source>
</evidence>
<evidence type="ECO:0000256" key="13">
    <source>
        <dbReference type="ARBA" id="ARBA00039862"/>
    </source>
</evidence>
<comment type="catalytic activity">
    <reaction evidence="19">
        <text>(2S)-2-aminobutanoate + glyoxylate = 2-oxobutanoate + glycine</text>
        <dbReference type="Rhea" id="RHEA:77339"/>
        <dbReference type="ChEBI" id="CHEBI:16763"/>
        <dbReference type="ChEBI" id="CHEBI:36655"/>
        <dbReference type="ChEBI" id="CHEBI:57305"/>
        <dbReference type="ChEBI" id="CHEBI:74359"/>
    </reaction>
</comment>
<keyword evidence="41" id="KW-1185">Reference proteome</keyword>
<keyword evidence="10" id="KW-0496">Mitochondrion</keyword>
<evidence type="ECO:0000313" key="41">
    <source>
        <dbReference type="Proteomes" id="UP000271974"/>
    </source>
</evidence>
<dbReference type="OrthoDB" id="10261433at2759"/>
<sequence>MMNRTASKVFRFPALKDAWLCHHKSVAAMSSATEGLPEMPPCDFKPSAHKGLDYDAAINIRKKNLNPALFTFYRKPVYIHQGHMQYLWDTNGRRYIDLFAGIVTVSVGHCHPTVGRAAEEQMKKLWHTTNIYLHPKIHEYADKLVSKLPGNLKVVYVTNSGSEANDLAILMARLHTGVFECVSLRNCYHGASPYLMGLTALSTWRYNSPTGFGFHHSMNPDPYRGPWGGKHCRDSPAQPGRHCDCAEGECHAKDMYVDQLEDVLRYSMPKGKVAAFIAEAIQGVGGAVQLPDGFLKKAYEKVRARGGLCISDEVQTGFGRLGSHYWGFESQGVVPDIVTMAKGMGNGYPMGAVVTTPEIAATLGNALHFNTFGGNPVACAVGSAVLDVIDEEKTQALCADVGTYFIQALDSLRSEFEVVGDVRGKGLMIGVELVKDKVSRDPLPADEVASIWEDTKEMGVLIGKGGLFGNCLRIKPPMCLTKADVDYSMAVIRKALQNHSQRL</sequence>
<evidence type="ECO:0000256" key="23">
    <source>
        <dbReference type="ARBA" id="ARBA00043758"/>
    </source>
</evidence>
<dbReference type="GO" id="GO:0009436">
    <property type="term" value="P:glyoxylate catabolic process"/>
    <property type="evidence" value="ECO:0007669"/>
    <property type="project" value="TreeGrafter"/>
</dbReference>
<evidence type="ECO:0000256" key="30">
    <source>
        <dbReference type="ARBA" id="ARBA00044258"/>
    </source>
</evidence>
<dbReference type="PANTHER" id="PTHR45688:SF3">
    <property type="entry name" value="ALANINE--GLYOXYLATE AMINOTRANSFERASE 2, MITOCHONDRIAL"/>
    <property type="match status" value="1"/>
</dbReference>
<comment type="similarity">
    <text evidence="3 39">Belongs to the class-III pyridoxal-phosphate-dependent aminotransferase family.</text>
</comment>
<reference evidence="40 41" key="1">
    <citation type="submission" date="2019-01" db="EMBL/GenBank/DDBJ databases">
        <title>A draft genome assembly of the solar-powered sea slug Elysia chlorotica.</title>
        <authorList>
            <person name="Cai H."/>
            <person name="Li Q."/>
            <person name="Fang X."/>
            <person name="Li J."/>
            <person name="Curtis N.E."/>
            <person name="Altenburger A."/>
            <person name="Shibata T."/>
            <person name="Feng M."/>
            <person name="Maeda T."/>
            <person name="Schwartz J.A."/>
            <person name="Shigenobu S."/>
            <person name="Lundholm N."/>
            <person name="Nishiyama T."/>
            <person name="Yang H."/>
            <person name="Hasebe M."/>
            <person name="Li S."/>
            <person name="Pierce S.K."/>
            <person name="Wang J."/>
        </authorList>
    </citation>
    <scope>NUCLEOTIDE SEQUENCE [LARGE SCALE GENOMIC DNA]</scope>
    <source>
        <strain evidence="40">EC2010</strain>
        <tissue evidence="40">Whole organism of an adult</tissue>
    </source>
</reference>
<evidence type="ECO:0000256" key="7">
    <source>
        <dbReference type="ARBA" id="ARBA00022679"/>
    </source>
</evidence>
<dbReference type="PIRSF" id="PIRSF000521">
    <property type="entry name" value="Transaminase_4ab_Lys_Orn"/>
    <property type="match status" value="1"/>
</dbReference>
<keyword evidence="9" id="KW-0809">Transit peptide</keyword>
<evidence type="ECO:0000256" key="14">
    <source>
        <dbReference type="ARBA" id="ARBA00041662"/>
    </source>
</evidence>
<evidence type="ECO:0000256" key="18">
    <source>
        <dbReference type="ARBA" id="ARBA00043669"/>
    </source>
</evidence>
<comment type="catalytic activity">
    <reaction evidence="33">
        <text>2-oxohexanoate + N(omega),N(omega)-dimethyl-L-arginine = L-2-aminohexanoate + 5-(3,3-dimethylguanidino)-2-oxopentanoate</text>
        <dbReference type="Rhea" id="RHEA:77363"/>
        <dbReference type="ChEBI" id="CHEBI:35177"/>
        <dbReference type="ChEBI" id="CHEBI:58326"/>
        <dbReference type="ChEBI" id="CHEBI:58455"/>
        <dbReference type="ChEBI" id="CHEBI:197301"/>
    </reaction>
</comment>
<dbReference type="GO" id="GO:0030170">
    <property type="term" value="F:pyridoxal phosphate binding"/>
    <property type="evidence" value="ECO:0007669"/>
    <property type="project" value="InterPro"/>
</dbReference>
<evidence type="ECO:0000256" key="26">
    <source>
        <dbReference type="ARBA" id="ARBA00043825"/>
    </source>
</evidence>
<gene>
    <name evidence="40" type="ORF">EGW08_006402</name>
</gene>
<evidence type="ECO:0000313" key="40">
    <source>
        <dbReference type="EMBL" id="RUS85850.1"/>
    </source>
</evidence>
<comment type="catalytic activity">
    <reaction evidence="34">
        <text>N(omega),N(omega)-dimethyl-L-arginine + 2-oxobutanoate = 5-(3,3-dimethylguanidino)-2-oxopentanoate + (2S)-2-aminobutanoate</text>
        <dbReference type="Rhea" id="RHEA:77351"/>
        <dbReference type="ChEBI" id="CHEBI:16763"/>
        <dbReference type="ChEBI" id="CHEBI:58326"/>
        <dbReference type="ChEBI" id="CHEBI:74359"/>
        <dbReference type="ChEBI" id="CHEBI:197301"/>
    </reaction>
</comment>
<evidence type="ECO:0000256" key="36">
    <source>
        <dbReference type="ARBA" id="ARBA00048916"/>
    </source>
</evidence>
<dbReference type="Proteomes" id="UP000271974">
    <property type="component" value="Unassembled WGS sequence"/>
</dbReference>
<evidence type="ECO:0000256" key="27">
    <source>
        <dbReference type="ARBA" id="ARBA00043826"/>
    </source>
</evidence>
<comment type="catalytic activity">
    <reaction evidence="24">
        <text>L-ornithine + pyruvate = 5-amino-2-oxopentanoate + L-alanine</text>
        <dbReference type="Rhea" id="RHEA:77327"/>
        <dbReference type="ChEBI" id="CHEBI:15361"/>
        <dbReference type="ChEBI" id="CHEBI:46911"/>
        <dbReference type="ChEBI" id="CHEBI:57972"/>
        <dbReference type="ChEBI" id="CHEBI:58802"/>
    </reaction>
</comment>
<comment type="catalytic activity">
    <reaction evidence="25">
        <text>N(omega),N('omega)-dimethyl-L-arginine + pyruvate = 5-(3,3'-dimethylguanidino)-2-oxopentanoate + L-alanine</text>
        <dbReference type="Rhea" id="RHEA:77307"/>
        <dbReference type="ChEBI" id="CHEBI:15361"/>
        <dbReference type="ChEBI" id="CHEBI:57972"/>
        <dbReference type="ChEBI" id="CHEBI:197308"/>
        <dbReference type="ChEBI" id="CHEBI:197310"/>
    </reaction>
</comment>
<comment type="caution">
    <text evidence="40">The sequence shown here is derived from an EMBL/GenBank/DDBJ whole genome shotgun (WGS) entry which is preliminary data.</text>
</comment>
<proteinExistence type="inferred from homology"/>
<evidence type="ECO:0000256" key="6">
    <source>
        <dbReference type="ARBA" id="ARBA00022576"/>
    </source>
</evidence>
<dbReference type="PROSITE" id="PS00600">
    <property type="entry name" value="AA_TRANSFER_CLASS_3"/>
    <property type="match status" value="1"/>
</dbReference>
<comment type="catalytic activity">
    <reaction evidence="20">
        <text>(R)-3-amino-2-methylpropanoate + pyruvate = 2-methyl-3-oxopropanoate + L-alanine</text>
        <dbReference type="Rhea" id="RHEA:18393"/>
        <dbReference type="ChEBI" id="CHEBI:15361"/>
        <dbReference type="ChEBI" id="CHEBI:57700"/>
        <dbReference type="ChEBI" id="CHEBI:57731"/>
        <dbReference type="ChEBI" id="CHEBI:57972"/>
        <dbReference type="EC" id="2.6.1.40"/>
    </reaction>
    <physiologicalReaction direction="left-to-right" evidence="20">
        <dbReference type="Rhea" id="RHEA:18394"/>
    </physiologicalReaction>
</comment>
<evidence type="ECO:0000256" key="39">
    <source>
        <dbReference type="RuleBase" id="RU003560"/>
    </source>
</evidence>
<name>A0A433TW89_ELYCH</name>
<dbReference type="InterPro" id="IPR015421">
    <property type="entry name" value="PyrdxlP-dep_Trfase_major"/>
</dbReference>
<accession>A0A433TW89</accession>
<evidence type="ECO:0000256" key="8">
    <source>
        <dbReference type="ARBA" id="ARBA00022898"/>
    </source>
</evidence>
<dbReference type="STRING" id="188477.A0A433TW89"/>
<dbReference type="EC" id="2.6.1.18" evidence="28"/>
<comment type="catalytic activity">
    <reaction evidence="11">
        <text>glyoxylate + L-alanine = glycine + pyruvate</text>
        <dbReference type="Rhea" id="RHEA:24248"/>
        <dbReference type="ChEBI" id="CHEBI:15361"/>
        <dbReference type="ChEBI" id="CHEBI:36655"/>
        <dbReference type="ChEBI" id="CHEBI:57305"/>
        <dbReference type="ChEBI" id="CHEBI:57972"/>
        <dbReference type="EC" id="2.6.1.44"/>
    </reaction>
    <physiologicalReaction direction="left-to-right" evidence="11">
        <dbReference type="Rhea" id="RHEA:24249"/>
    </physiologicalReaction>
</comment>
<dbReference type="Gene3D" id="3.40.640.10">
    <property type="entry name" value="Type I PLP-dependent aspartate aminotransferase-like (Major domain)"/>
    <property type="match status" value="1"/>
</dbReference>
<protein>
    <recommendedName>
        <fullName evidence="13">Alanine--glyoxylate aminotransferase 2, mitochondrial</fullName>
        <ecNumber evidence="28">2.6.1.18</ecNumber>
        <ecNumber evidence="12">2.6.1.40</ecNumber>
        <ecNumber evidence="5">2.6.1.44</ecNumber>
    </recommendedName>
    <alternativeName>
        <fullName evidence="14">(R)-3-amino-2-methylpropionate--pyruvate transaminase</fullName>
    </alternativeName>
    <alternativeName>
        <fullName evidence="16">Beta-ALAAT II</fullName>
    </alternativeName>
    <alternativeName>
        <fullName evidence="17">Beta-alanine-pyruvate aminotransferase</fullName>
    </alternativeName>
    <alternativeName>
        <fullName evidence="30">D-3-aminoisobutyrate-pyruvate aminotransferase</fullName>
    </alternativeName>
    <alternativeName>
        <fullName evidence="15">D-AIBAT</fullName>
    </alternativeName>
    <alternativeName>
        <fullName evidence="29">D-beta-aminoisobutyrate-pyruvate aminotransferase</fullName>
    </alternativeName>
</protein>
<dbReference type="CDD" id="cd00610">
    <property type="entry name" value="OAT_like"/>
    <property type="match status" value="1"/>
</dbReference>
<evidence type="ECO:0000256" key="21">
    <source>
        <dbReference type="ARBA" id="ARBA00043749"/>
    </source>
</evidence>
<evidence type="ECO:0000256" key="28">
    <source>
        <dbReference type="ARBA" id="ARBA00044055"/>
    </source>
</evidence>
<comment type="catalytic activity">
    <reaction evidence="32">
        <text>L-ornithine + glyoxylate = 5-amino-2-oxopentanoate + glycine</text>
        <dbReference type="Rhea" id="RHEA:77331"/>
        <dbReference type="ChEBI" id="CHEBI:36655"/>
        <dbReference type="ChEBI" id="CHEBI:46911"/>
        <dbReference type="ChEBI" id="CHEBI:57305"/>
        <dbReference type="ChEBI" id="CHEBI:58802"/>
    </reaction>
</comment>
<dbReference type="Gene3D" id="3.90.1150.10">
    <property type="entry name" value="Aspartate Aminotransferase, domain 1"/>
    <property type="match status" value="1"/>
</dbReference>
<dbReference type="InterPro" id="IPR049704">
    <property type="entry name" value="Aminotrans_3_PPA_site"/>
</dbReference>
<comment type="subunit">
    <text evidence="4">Homotetramer.</text>
</comment>
<evidence type="ECO:0000256" key="17">
    <source>
        <dbReference type="ARBA" id="ARBA00042669"/>
    </source>
</evidence>
<evidence type="ECO:0000256" key="2">
    <source>
        <dbReference type="ARBA" id="ARBA00004173"/>
    </source>
</evidence>
<dbReference type="AlphaFoldDB" id="A0A433TW89"/>
<comment type="catalytic activity">
    <reaction evidence="27">
        <text>2-oxopentanoate + N(omega),N(omega)-dimethyl-L-arginine = 5-(3,3-dimethylguanidino)-2-oxopentanoate + L-2-aminopentanoate</text>
        <dbReference type="Rhea" id="RHEA:77359"/>
        <dbReference type="ChEBI" id="CHEBI:28644"/>
        <dbReference type="ChEBI" id="CHEBI:58326"/>
        <dbReference type="ChEBI" id="CHEBI:58441"/>
        <dbReference type="ChEBI" id="CHEBI:197301"/>
    </reaction>
</comment>
<comment type="catalytic activity">
    <reaction evidence="18">
        <text>N(omega),N(omega)-dimethyl-L-arginine + pyruvate = 5-(3,3-dimethylguanidino)-2-oxopentanoate + L-alanine</text>
        <dbReference type="Rhea" id="RHEA:77303"/>
        <dbReference type="ChEBI" id="CHEBI:15361"/>
        <dbReference type="ChEBI" id="CHEBI:57972"/>
        <dbReference type="ChEBI" id="CHEBI:58326"/>
        <dbReference type="ChEBI" id="CHEBI:197301"/>
    </reaction>
</comment>
<evidence type="ECO:0000256" key="38">
    <source>
        <dbReference type="ARBA" id="ARBA00058068"/>
    </source>
</evidence>
<keyword evidence="8 39" id="KW-0663">Pyridoxal phosphate</keyword>